<name>A0ABW4P9W9_9NOCA</name>
<dbReference type="Gene3D" id="3.40.50.720">
    <property type="entry name" value="NAD(P)-binding Rossmann-like Domain"/>
    <property type="match status" value="1"/>
</dbReference>
<accession>A0ABW4P9W9</accession>
<reference evidence="3" key="1">
    <citation type="journal article" date="2019" name="Int. J. Syst. Evol. Microbiol.">
        <title>The Global Catalogue of Microorganisms (GCM) 10K type strain sequencing project: providing services to taxonomists for standard genome sequencing and annotation.</title>
        <authorList>
            <consortium name="The Broad Institute Genomics Platform"/>
            <consortium name="The Broad Institute Genome Sequencing Center for Infectious Disease"/>
            <person name="Wu L."/>
            <person name="Ma J."/>
        </authorList>
    </citation>
    <scope>NUCLEOTIDE SEQUENCE [LARGE SCALE GENOMIC DNA]</scope>
    <source>
        <strain evidence="3">DT72</strain>
    </source>
</reference>
<keyword evidence="3" id="KW-1185">Reference proteome</keyword>
<dbReference type="PANTHER" id="PTHR47129">
    <property type="entry name" value="QUINONE OXIDOREDUCTASE 2"/>
    <property type="match status" value="1"/>
</dbReference>
<protein>
    <submittedName>
        <fullName evidence="2">NAD(P)H-binding protein</fullName>
    </submittedName>
</protein>
<dbReference type="SUPFAM" id="SSF51735">
    <property type="entry name" value="NAD(P)-binding Rossmann-fold domains"/>
    <property type="match status" value="1"/>
</dbReference>
<comment type="caution">
    <text evidence="2">The sequence shown here is derived from an EMBL/GenBank/DDBJ whole genome shotgun (WGS) entry which is preliminary data.</text>
</comment>
<feature type="domain" description="NmrA-like" evidence="1">
    <location>
        <begin position="2"/>
        <end position="224"/>
    </location>
</feature>
<dbReference type="InterPro" id="IPR008030">
    <property type="entry name" value="NmrA-like"/>
</dbReference>
<dbReference type="Proteomes" id="UP001597286">
    <property type="component" value="Unassembled WGS sequence"/>
</dbReference>
<evidence type="ECO:0000313" key="2">
    <source>
        <dbReference type="EMBL" id="MFD1815330.1"/>
    </source>
</evidence>
<evidence type="ECO:0000313" key="3">
    <source>
        <dbReference type="Proteomes" id="UP001597286"/>
    </source>
</evidence>
<dbReference type="PANTHER" id="PTHR47129:SF1">
    <property type="entry name" value="NMRA-LIKE DOMAIN-CONTAINING PROTEIN"/>
    <property type="match status" value="1"/>
</dbReference>
<evidence type="ECO:0000259" key="1">
    <source>
        <dbReference type="Pfam" id="PF05368"/>
    </source>
</evidence>
<sequence>MSARIAVSGATGHLGGGVAELLSAAGTPTTLITRDPGRAPSLPGATVARSSFGDSGLSDALRGTHTFFMVSATETADRADLHRAAVAAAVDAGVRRIVYLSFVGAAPDCTFTFGRDHWHTEQAIRDSGLTFTFLRDNLYLDLMPSMIGVDDVIRGPAGHGRAAMVARSDVVETAAAVLGTDRFDGRTLELTGPRALSMADVAEALTAALGRPIGYHRETPEEAYASRAGFGAEQWEVDGWVSSYLAIAKGDLSRVSGDVHRVLHRQPVGIADVFPALADL</sequence>
<dbReference type="RefSeq" id="WP_378487760.1">
    <property type="nucleotide sequence ID" value="NZ_JBHUFB010000020.1"/>
</dbReference>
<gene>
    <name evidence="2" type="ORF">ACFSJG_24190</name>
</gene>
<dbReference type="InterPro" id="IPR052718">
    <property type="entry name" value="NmrA-type_oxidoreductase"/>
</dbReference>
<dbReference type="Gene3D" id="3.90.25.10">
    <property type="entry name" value="UDP-galactose 4-epimerase, domain 1"/>
    <property type="match status" value="1"/>
</dbReference>
<organism evidence="2 3">
    <name type="scientific">Rhodococcus gannanensis</name>
    <dbReference type="NCBI Taxonomy" id="1960308"/>
    <lineage>
        <taxon>Bacteria</taxon>
        <taxon>Bacillati</taxon>
        <taxon>Actinomycetota</taxon>
        <taxon>Actinomycetes</taxon>
        <taxon>Mycobacteriales</taxon>
        <taxon>Nocardiaceae</taxon>
        <taxon>Rhodococcus</taxon>
    </lineage>
</organism>
<dbReference type="InterPro" id="IPR036291">
    <property type="entry name" value="NAD(P)-bd_dom_sf"/>
</dbReference>
<dbReference type="EMBL" id="JBHUFB010000020">
    <property type="protein sequence ID" value="MFD1815330.1"/>
    <property type="molecule type" value="Genomic_DNA"/>
</dbReference>
<dbReference type="Pfam" id="PF05368">
    <property type="entry name" value="NmrA"/>
    <property type="match status" value="1"/>
</dbReference>
<proteinExistence type="predicted"/>